<accession>A0ABW6HAN6</accession>
<sequence>MTGAGCVGVVHTDHGVFAPGPDGFRVLETYGVTVAELRERLDVGLLA</sequence>
<reference evidence="1 2" key="1">
    <citation type="submission" date="2024-09" db="EMBL/GenBank/DDBJ databases">
        <title>The Natural Products Discovery Center: Release of the First 8490 Sequenced Strains for Exploring Actinobacteria Biosynthetic Diversity.</title>
        <authorList>
            <person name="Kalkreuter E."/>
            <person name="Kautsar S.A."/>
            <person name="Yang D."/>
            <person name="Bader C.D."/>
            <person name="Teijaro C.N."/>
            <person name="Fluegel L."/>
            <person name="Davis C.M."/>
            <person name="Simpson J.R."/>
            <person name="Lauterbach L."/>
            <person name="Steele A.D."/>
            <person name="Gui C."/>
            <person name="Meng S."/>
            <person name="Li G."/>
            <person name="Viehrig K."/>
            <person name="Ye F."/>
            <person name="Su P."/>
            <person name="Kiefer A.F."/>
            <person name="Nichols A."/>
            <person name="Cepeda A.J."/>
            <person name="Yan W."/>
            <person name="Fan B."/>
            <person name="Jiang Y."/>
            <person name="Adhikari A."/>
            <person name="Zheng C.-J."/>
            <person name="Schuster L."/>
            <person name="Cowan T.M."/>
            <person name="Smanski M.J."/>
            <person name="Chevrette M.G."/>
            <person name="De Carvalho L.P.S."/>
            <person name="Shen B."/>
        </authorList>
    </citation>
    <scope>NUCLEOTIDE SEQUENCE [LARGE SCALE GENOMIC DNA]</scope>
    <source>
        <strain evidence="1 2">NPDC059500</strain>
    </source>
</reference>
<evidence type="ECO:0000313" key="1">
    <source>
        <dbReference type="EMBL" id="MFE1753707.1"/>
    </source>
</evidence>
<protein>
    <recommendedName>
        <fullName evidence="3">Transketolase</fullName>
    </recommendedName>
</protein>
<organism evidence="1 2">
    <name type="scientific">Streptomyces anandii</name>
    <dbReference type="NCBI Taxonomy" id="285454"/>
    <lineage>
        <taxon>Bacteria</taxon>
        <taxon>Bacillati</taxon>
        <taxon>Actinomycetota</taxon>
        <taxon>Actinomycetes</taxon>
        <taxon>Kitasatosporales</taxon>
        <taxon>Streptomycetaceae</taxon>
        <taxon>Streptomyces</taxon>
    </lineage>
</organism>
<keyword evidence="2" id="KW-1185">Reference proteome</keyword>
<dbReference type="Proteomes" id="UP001599756">
    <property type="component" value="Unassembled WGS sequence"/>
</dbReference>
<gene>
    <name evidence="1" type="ORF">ACFW88_24725</name>
</gene>
<name>A0ABW6HAN6_9ACTN</name>
<comment type="caution">
    <text evidence="1">The sequence shown here is derived from an EMBL/GenBank/DDBJ whole genome shotgun (WGS) entry which is preliminary data.</text>
</comment>
<proteinExistence type="predicted"/>
<evidence type="ECO:0008006" key="3">
    <source>
        <dbReference type="Google" id="ProtNLM"/>
    </source>
</evidence>
<evidence type="ECO:0000313" key="2">
    <source>
        <dbReference type="Proteomes" id="UP001599756"/>
    </source>
</evidence>
<dbReference type="RefSeq" id="WP_381798720.1">
    <property type="nucleotide sequence ID" value="NZ_JBHYTS010000044.1"/>
</dbReference>
<dbReference type="EMBL" id="JBHYTS010000044">
    <property type="protein sequence ID" value="MFE1753707.1"/>
    <property type="molecule type" value="Genomic_DNA"/>
</dbReference>